<dbReference type="SFLD" id="SFLDS00019">
    <property type="entry name" value="Glutathione_Transferase_(cytos"/>
    <property type="match status" value="1"/>
</dbReference>
<dbReference type="Pfam" id="PF14497">
    <property type="entry name" value="GST_C_3"/>
    <property type="match status" value="1"/>
</dbReference>
<dbReference type="SUPFAM" id="SSF47616">
    <property type="entry name" value="GST C-terminal domain-like"/>
    <property type="match status" value="1"/>
</dbReference>
<dbReference type="Gene3D" id="3.40.30.10">
    <property type="entry name" value="Glutaredoxin"/>
    <property type="match status" value="1"/>
</dbReference>
<evidence type="ECO:0000259" key="1">
    <source>
        <dbReference type="PROSITE" id="PS50404"/>
    </source>
</evidence>
<organism evidence="3 5">
    <name type="scientific">Rotaria sordida</name>
    <dbReference type="NCBI Taxonomy" id="392033"/>
    <lineage>
        <taxon>Eukaryota</taxon>
        <taxon>Metazoa</taxon>
        <taxon>Spiralia</taxon>
        <taxon>Gnathifera</taxon>
        <taxon>Rotifera</taxon>
        <taxon>Eurotatoria</taxon>
        <taxon>Bdelloidea</taxon>
        <taxon>Philodinida</taxon>
        <taxon>Philodinidae</taxon>
        <taxon>Rotaria</taxon>
    </lineage>
</organism>
<name>A0A813UFK6_9BILA</name>
<feature type="domain" description="GST N-terminal" evidence="1">
    <location>
        <begin position="5"/>
        <end position="83"/>
    </location>
</feature>
<evidence type="ECO:0000259" key="2">
    <source>
        <dbReference type="PROSITE" id="PS50405"/>
    </source>
</evidence>
<evidence type="ECO:0000313" key="3">
    <source>
        <dbReference type="EMBL" id="CAF0825230.1"/>
    </source>
</evidence>
<dbReference type="GO" id="GO:0006749">
    <property type="term" value="P:glutathione metabolic process"/>
    <property type="evidence" value="ECO:0007669"/>
    <property type="project" value="TreeGrafter"/>
</dbReference>
<dbReference type="GO" id="GO:0016034">
    <property type="term" value="F:maleylacetoacetate isomerase activity"/>
    <property type="evidence" value="ECO:0007669"/>
    <property type="project" value="TreeGrafter"/>
</dbReference>
<reference evidence="3" key="1">
    <citation type="submission" date="2021-02" db="EMBL/GenBank/DDBJ databases">
        <authorList>
            <person name="Nowell W R."/>
        </authorList>
    </citation>
    <scope>NUCLEOTIDE SEQUENCE</scope>
</reference>
<dbReference type="CDD" id="cd00570">
    <property type="entry name" value="GST_N_family"/>
    <property type="match status" value="1"/>
</dbReference>
<sequence>MSHINKVRIIGSYLSPYVRKVLVCLAIKGIPYEIDPIVPFYGNEKFSKLSPLRRIPVFTDDKVTLCDSSIICQYLDDCYSSPNFISIYPNDIVNRAKARWYEEYADTYIGNIFIWQYFNEVIIKRFVWRKNSDQTIIDRSLNIEIPKVLQYLEENVPKEGYMFGENHITIADISITCFFRNLFMANAKLDVERYPFTFSYINRILSLPYFQLLIPFEKICFSTSILNHRTALAQINAPISNETFGIDKLTPGVFSDQASL</sequence>
<dbReference type="SFLD" id="SFLDG00358">
    <property type="entry name" value="Main_(cytGST)"/>
    <property type="match status" value="1"/>
</dbReference>
<dbReference type="PROSITE" id="PS50404">
    <property type="entry name" value="GST_NTER"/>
    <property type="match status" value="1"/>
</dbReference>
<dbReference type="Pfam" id="PF13417">
    <property type="entry name" value="GST_N_3"/>
    <property type="match status" value="1"/>
</dbReference>
<dbReference type="PANTHER" id="PTHR42673:SF21">
    <property type="entry name" value="GLUTATHIONE S-TRANSFERASE YFCF"/>
    <property type="match status" value="1"/>
</dbReference>
<dbReference type="CDD" id="cd00299">
    <property type="entry name" value="GST_C_family"/>
    <property type="match status" value="1"/>
</dbReference>
<evidence type="ECO:0000313" key="5">
    <source>
        <dbReference type="Proteomes" id="UP000663864"/>
    </source>
</evidence>
<comment type="caution">
    <text evidence="3">The sequence shown here is derived from an EMBL/GenBank/DDBJ whole genome shotgun (WGS) entry which is preliminary data.</text>
</comment>
<dbReference type="InterPro" id="IPR004045">
    <property type="entry name" value="Glutathione_S-Trfase_N"/>
</dbReference>
<dbReference type="InterPro" id="IPR036282">
    <property type="entry name" value="Glutathione-S-Trfase_C_sf"/>
</dbReference>
<evidence type="ECO:0000313" key="4">
    <source>
        <dbReference type="EMBL" id="CAF3733178.1"/>
    </source>
</evidence>
<dbReference type="Proteomes" id="UP000663836">
    <property type="component" value="Unassembled WGS sequence"/>
</dbReference>
<dbReference type="EMBL" id="CAJOBD010000893">
    <property type="protein sequence ID" value="CAF3733178.1"/>
    <property type="molecule type" value="Genomic_DNA"/>
</dbReference>
<dbReference type="GO" id="GO:0006559">
    <property type="term" value="P:L-phenylalanine catabolic process"/>
    <property type="evidence" value="ECO:0007669"/>
    <property type="project" value="TreeGrafter"/>
</dbReference>
<dbReference type="InterPro" id="IPR036249">
    <property type="entry name" value="Thioredoxin-like_sf"/>
</dbReference>
<dbReference type="SUPFAM" id="SSF52833">
    <property type="entry name" value="Thioredoxin-like"/>
    <property type="match status" value="1"/>
</dbReference>
<dbReference type="PROSITE" id="PS50405">
    <property type="entry name" value="GST_CTER"/>
    <property type="match status" value="1"/>
</dbReference>
<accession>A0A813UFK6</accession>
<dbReference type="InterPro" id="IPR040079">
    <property type="entry name" value="Glutathione_S-Trfase"/>
</dbReference>
<feature type="domain" description="GST C-terminal" evidence="2">
    <location>
        <begin position="91"/>
        <end position="239"/>
    </location>
</feature>
<dbReference type="GO" id="GO:0004364">
    <property type="term" value="F:glutathione transferase activity"/>
    <property type="evidence" value="ECO:0007669"/>
    <property type="project" value="TreeGrafter"/>
</dbReference>
<dbReference type="AlphaFoldDB" id="A0A813UFK6"/>
<dbReference type="PANTHER" id="PTHR42673">
    <property type="entry name" value="MALEYLACETOACETATE ISOMERASE"/>
    <property type="match status" value="1"/>
</dbReference>
<gene>
    <name evidence="4" type="ORF">JBS370_LOCUS11542</name>
    <name evidence="3" type="ORF">ZHD862_LOCUS3600</name>
</gene>
<proteinExistence type="predicted"/>
<dbReference type="EMBL" id="CAJNOT010000079">
    <property type="protein sequence ID" value="CAF0825230.1"/>
    <property type="molecule type" value="Genomic_DNA"/>
</dbReference>
<protein>
    <recommendedName>
        <fullName evidence="6">Glutathione S-transferase</fullName>
    </recommendedName>
</protein>
<dbReference type="Gene3D" id="1.20.1050.10">
    <property type="match status" value="1"/>
</dbReference>
<evidence type="ECO:0008006" key="6">
    <source>
        <dbReference type="Google" id="ProtNLM"/>
    </source>
</evidence>
<dbReference type="InterPro" id="IPR004046">
    <property type="entry name" value="GST_C"/>
</dbReference>
<dbReference type="Proteomes" id="UP000663864">
    <property type="component" value="Unassembled WGS sequence"/>
</dbReference>
<dbReference type="InterPro" id="IPR010987">
    <property type="entry name" value="Glutathione-S-Trfase_C-like"/>
</dbReference>